<comment type="caution">
    <text evidence="6">Lacks conserved residue(s) required for the propagation of feature annotation.</text>
</comment>
<dbReference type="EMBL" id="MU826852">
    <property type="protein sequence ID" value="KAJ7371060.1"/>
    <property type="molecule type" value="Genomic_DNA"/>
</dbReference>
<dbReference type="OrthoDB" id="283575at2759"/>
<feature type="signal peptide" evidence="7">
    <location>
        <begin position="1"/>
        <end position="19"/>
    </location>
</feature>
<evidence type="ECO:0000256" key="6">
    <source>
        <dbReference type="PROSITE-ProRule" id="PRU00076"/>
    </source>
</evidence>
<evidence type="ECO:0000259" key="8">
    <source>
        <dbReference type="PROSITE" id="PS50026"/>
    </source>
</evidence>
<organism evidence="9 10">
    <name type="scientific">Desmophyllum pertusum</name>
    <dbReference type="NCBI Taxonomy" id="174260"/>
    <lineage>
        <taxon>Eukaryota</taxon>
        <taxon>Metazoa</taxon>
        <taxon>Cnidaria</taxon>
        <taxon>Anthozoa</taxon>
        <taxon>Hexacorallia</taxon>
        <taxon>Scleractinia</taxon>
        <taxon>Caryophylliina</taxon>
        <taxon>Caryophylliidae</taxon>
        <taxon>Desmophyllum</taxon>
    </lineage>
</organism>
<accession>A0A9W9YX59</accession>
<dbReference type="PANTHER" id="PTHR24049:SF35">
    <property type="entry name" value="EGF-LIKE DOMAIN-CONTAINING PROTEIN"/>
    <property type="match status" value="1"/>
</dbReference>
<dbReference type="SUPFAM" id="SSF57196">
    <property type="entry name" value="EGF/Laminin"/>
    <property type="match status" value="1"/>
</dbReference>
<evidence type="ECO:0000256" key="4">
    <source>
        <dbReference type="ARBA" id="ARBA00023157"/>
    </source>
</evidence>
<reference evidence="9" key="1">
    <citation type="submission" date="2023-01" db="EMBL/GenBank/DDBJ databases">
        <title>Genome assembly of the deep-sea coral Lophelia pertusa.</title>
        <authorList>
            <person name="Herrera S."/>
            <person name="Cordes E."/>
        </authorList>
    </citation>
    <scope>NUCLEOTIDE SEQUENCE</scope>
    <source>
        <strain evidence="9">USNM1676648</strain>
        <tissue evidence="9">Polyp</tissue>
    </source>
</reference>
<dbReference type="InterPro" id="IPR000742">
    <property type="entry name" value="EGF"/>
</dbReference>
<dbReference type="PROSITE" id="PS01186">
    <property type="entry name" value="EGF_2"/>
    <property type="match status" value="1"/>
</dbReference>
<dbReference type="AlphaFoldDB" id="A0A9W9YX59"/>
<evidence type="ECO:0000256" key="2">
    <source>
        <dbReference type="ARBA" id="ARBA00022729"/>
    </source>
</evidence>
<evidence type="ECO:0000256" key="1">
    <source>
        <dbReference type="ARBA" id="ARBA00022536"/>
    </source>
</evidence>
<gene>
    <name evidence="9" type="ORF">OS493_028223</name>
</gene>
<dbReference type="Proteomes" id="UP001163046">
    <property type="component" value="Unassembled WGS sequence"/>
</dbReference>
<keyword evidence="5" id="KW-0325">Glycoprotein</keyword>
<dbReference type="Pfam" id="PF00008">
    <property type="entry name" value="EGF"/>
    <property type="match status" value="1"/>
</dbReference>
<keyword evidence="1 6" id="KW-0245">EGF-like domain</keyword>
<keyword evidence="10" id="KW-1185">Reference proteome</keyword>
<feature type="disulfide bond" evidence="6">
    <location>
        <begin position="47"/>
        <end position="56"/>
    </location>
</feature>
<dbReference type="PROSITE" id="PS00022">
    <property type="entry name" value="EGF_1"/>
    <property type="match status" value="1"/>
</dbReference>
<name>A0A9W9YX59_9CNID</name>
<keyword evidence="3" id="KW-0677">Repeat</keyword>
<proteinExistence type="predicted"/>
<keyword evidence="4 6" id="KW-1015">Disulfide bond</keyword>
<dbReference type="InterPro" id="IPR051022">
    <property type="entry name" value="Notch_Cell-Fate_Det"/>
</dbReference>
<feature type="chain" id="PRO_5040723834" description="EGF-like domain-containing protein" evidence="7">
    <location>
        <begin position="20"/>
        <end position="87"/>
    </location>
</feature>
<evidence type="ECO:0000256" key="3">
    <source>
        <dbReference type="ARBA" id="ARBA00022737"/>
    </source>
</evidence>
<protein>
    <recommendedName>
        <fullName evidence="8">EGF-like domain-containing protein</fullName>
    </recommendedName>
</protein>
<comment type="caution">
    <text evidence="9">The sequence shown here is derived from an EMBL/GenBank/DDBJ whole genome shotgun (WGS) entry which is preliminary data.</text>
</comment>
<evidence type="ECO:0000256" key="5">
    <source>
        <dbReference type="ARBA" id="ARBA00023180"/>
    </source>
</evidence>
<feature type="domain" description="EGF-like" evidence="8">
    <location>
        <begin position="59"/>
        <end position="87"/>
    </location>
</feature>
<dbReference type="Gene3D" id="2.10.25.10">
    <property type="entry name" value="Laminin"/>
    <property type="match status" value="2"/>
</dbReference>
<dbReference type="PROSITE" id="PS50026">
    <property type="entry name" value="EGF_3"/>
    <property type="match status" value="2"/>
</dbReference>
<evidence type="ECO:0000313" key="10">
    <source>
        <dbReference type="Proteomes" id="UP001163046"/>
    </source>
</evidence>
<evidence type="ECO:0000313" key="9">
    <source>
        <dbReference type="EMBL" id="KAJ7371060.1"/>
    </source>
</evidence>
<feature type="domain" description="EGF-like" evidence="8">
    <location>
        <begin position="20"/>
        <end position="57"/>
    </location>
</feature>
<sequence length="87" mass="9068">MITRVVIATFFIWSSFLKGYDNTCLSSSCLNGGTCVTSGSGQHSCHCAVGYTGGSCSVNINECAAYPCRNNGTCIDKVLGVLTNSLS</sequence>
<keyword evidence="2 7" id="KW-0732">Signal</keyword>
<dbReference type="FunFam" id="2.10.25.10:FF:000173">
    <property type="entry name" value="Neurogenic locus notch protein 2"/>
    <property type="match status" value="1"/>
</dbReference>
<dbReference type="PANTHER" id="PTHR24049">
    <property type="entry name" value="CRUMBS FAMILY MEMBER"/>
    <property type="match status" value="1"/>
</dbReference>
<evidence type="ECO:0000256" key="7">
    <source>
        <dbReference type="SAM" id="SignalP"/>
    </source>
</evidence>
<dbReference type="SMART" id="SM00181">
    <property type="entry name" value="EGF"/>
    <property type="match status" value="1"/>
</dbReference>